<name>A0ACB8AUJ6_9AGAM</name>
<reference evidence="1" key="1">
    <citation type="journal article" date="2021" name="New Phytol.">
        <title>Evolutionary innovations through gain and loss of genes in the ectomycorrhizal Boletales.</title>
        <authorList>
            <person name="Wu G."/>
            <person name="Miyauchi S."/>
            <person name="Morin E."/>
            <person name="Kuo A."/>
            <person name="Drula E."/>
            <person name="Varga T."/>
            <person name="Kohler A."/>
            <person name="Feng B."/>
            <person name="Cao Y."/>
            <person name="Lipzen A."/>
            <person name="Daum C."/>
            <person name="Hundley H."/>
            <person name="Pangilinan J."/>
            <person name="Johnson J."/>
            <person name="Barry K."/>
            <person name="LaButti K."/>
            <person name="Ng V."/>
            <person name="Ahrendt S."/>
            <person name="Min B."/>
            <person name="Choi I.G."/>
            <person name="Park H."/>
            <person name="Plett J.M."/>
            <person name="Magnuson J."/>
            <person name="Spatafora J.W."/>
            <person name="Nagy L.G."/>
            <person name="Henrissat B."/>
            <person name="Grigoriev I.V."/>
            <person name="Yang Z.L."/>
            <person name="Xu J."/>
            <person name="Martin F.M."/>
        </authorList>
    </citation>
    <scope>NUCLEOTIDE SEQUENCE</scope>
    <source>
        <strain evidence="1">KUC20120723A-06</strain>
    </source>
</reference>
<gene>
    <name evidence="1" type="ORF">BV22DRAFT_1135869</name>
</gene>
<keyword evidence="2" id="KW-1185">Reference proteome</keyword>
<protein>
    <submittedName>
        <fullName evidence="1">Uncharacterized protein</fullName>
    </submittedName>
</protein>
<sequence>MSEHFLPSSDQPKWRFNWKAFLNTAYKYQIRLVNWPLGVDAPGPDFDFKELQIADFRKIVKAYDANSRAGEVVHPEIGFERWTPAEVAIDPTNSSKGTIPLVTASDNSVLRTPKKRAPPVEWDTNVQDAPVPQKKKRAPAPPLDDSDDEVSPVRPTKRNAKVAAPQNDEEGGNDGTAPPVSKTKRPRSDRLDDEHNAPPRKTSKTVAPADDLSDGDPASDDGDPSPTTPWVAASSPRPAA</sequence>
<accession>A0ACB8AUJ6</accession>
<organism evidence="1 2">
    <name type="scientific">Leucogyrophana mollusca</name>
    <dbReference type="NCBI Taxonomy" id="85980"/>
    <lineage>
        <taxon>Eukaryota</taxon>
        <taxon>Fungi</taxon>
        <taxon>Dikarya</taxon>
        <taxon>Basidiomycota</taxon>
        <taxon>Agaricomycotina</taxon>
        <taxon>Agaricomycetes</taxon>
        <taxon>Agaricomycetidae</taxon>
        <taxon>Boletales</taxon>
        <taxon>Boletales incertae sedis</taxon>
        <taxon>Leucogyrophana</taxon>
    </lineage>
</organism>
<dbReference type="Proteomes" id="UP000790709">
    <property type="component" value="Unassembled WGS sequence"/>
</dbReference>
<evidence type="ECO:0000313" key="2">
    <source>
        <dbReference type="Proteomes" id="UP000790709"/>
    </source>
</evidence>
<dbReference type="EMBL" id="MU267437">
    <property type="protein sequence ID" value="KAH7916934.1"/>
    <property type="molecule type" value="Genomic_DNA"/>
</dbReference>
<proteinExistence type="predicted"/>
<comment type="caution">
    <text evidence="1">The sequence shown here is derived from an EMBL/GenBank/DDBJ whole genome shotgun (WGS) entry which is preliminary data.</text>
</comment>
<evidence type="ECO:0000313" key="1">
    <source>
        <dbReference type="EMBL" id="KAH7916934.1"/>
    </source>
</evidence>